<gene>
    <name evidence="2" type="ORF">METZ01_LOCUS176720</name>
</gene>
<dbReference type="AlphaFoldDB" id="A0A382CCQ1"/>
<name>A0A382CCQ1_9ZZZZ</name>
<organism evidence="2">
    <name type="scientific">marine metagenome</name>
    <dbReference type="NCBI Taxonomy" id="408172"/>
    <lineage>
        <taxon>unclassified sequences</taxon>
        <taxon>metagenomes</taxon>
        <taxon>ecological metagenomes</taxon>
    </lineage>
</organism>
<evidence type="ECO:0000313" key="2">
    <source>
        <dbReference type="EMBL" id="SVB23866.1"/>
    </source>
</evidence>
<feature type="region of interest" description="Disordered" evidence="1">
    <location>
        <begin position="122"/>
        <end position="147"/>
    </location>
</feature>
<sequence>MTWKLDDCIGSGTSYKGEIITTFDELEKVFGEPNCEPSDKTWNEWNIEFRVQVPSDDDGMGDVDDYDIIDATIYDWKESGPGSSRSGLYRWHIGGRDHRAVELVYDALERFELPSDEEWEEKRNQKVPVHRGNHRIGTRKAKRIRGA</sequence>
<proteinExistence type="predicted"/>
<evidence type="ECO:0000256" key="1">
    <source>
        <dbReference type="SAM" id="MobiDB-lite"/>
    </source>
</evidence>
<feature type="compositionally biased region" description="Basic residues" evidence="1">
    <location>
        <begin position="128"/>
        <end position="147"/>
    </location>
</feature>
<accession>A0A382CCQ1</accession>
<dbReference type="EMBL" id="UINC01033885">
    <property type="protein sequence ID" value="SVB23866.1"/>
    <property type="molecule type" value="Genomic_DNA"/>
</dbReference>
<protein>
    <submittedName>
        <fullName evidence="2">Uncharacterized protein</fullName>
    </submittedName>
</protein>
<reference evidence="2" key="1">
    <citation type="submission" date="2018-05" db="EMBL/GenBank/DDBJ databases">
        <authorList>
            <person name="Lanie J.A."/>
            <person name="Ng W.-L."/>
            <person name="Kazmierczak K.M."/>
            <person name="Andrzejewski T.M."/>
            <person name="Davidsen T.M."/>
            <person name="Wayne K.J."/>
            <person name="Tettelin H."/>
            <person name="Glass J.I."/>
            <person name="Rusch D."/>
            <person name="Podicherti R."/>
            <person name="Tsui H.-C.T."/>
            <person name="Winkler M.E."/>
        </authorList>
    </citation>
    <scope>NUCLEOTIDE SEQUENCE</scope>
</reference>